<evidence type="ECO:0000313" key="7">
    <source>
        <dbReference type="EMBL" id="PJF33705.1"/>
    </source>
</evidence>
<dbReference type="PANTHER" id="PTHR24350">
    <property type="entry name" value="SERINE/THREONINE-PROTEIN KINASE IAL-RELATED"/>
    <property type="match status" value="1"/>
</dbReference>
<sequence>REVAIKIIETKLTQNPEFIRRFEREAQTVAALSHPHILKLFDFGSQDDLLYLVMELVSGGSLAAHLKARGRLDAQEVSNYLDQIGKALDHAHARGVVHRDLKPQNVLLDQDGNAILT</sequence>
<dbReference type="AlphaFoldDB" id="A0A2M8P816"/>
<dbReference type="Proteomes" id="UP000229681">
    <property type="component" value="Unassembled WGS sequence"/>
</dbReference>
<dbReference type="PROSITE" id="PS00108">
    <property type="entry name" value="PROTEIN_KINASE_ST"/>
    <property type="match status" value="1"/>
</dbReference>
<dbReference type="InterPro" id="IPR011009">
    <property type="entry name" value="Kinase-like_dom_sf"/>
</dbReference>
<accession>A0A2M8P816</accession>
<dbReference type="InterPro" id="IPR000719">
    <property type="entry name" value="Prot_kinase_dom"/>
</dbReference>
<feature type="non-terminal residue" evidence="7">
    <location>
        <position position="1"/>
    </location>
</feature>
<evidence type="ECO:0000313" key="8">
    <source>
        <dbReference type="Proteomes" id="UP000229681"/>
    </source>
</evidence>
<dbReference type="InterPro" id="IPR030616">
    <property type="entry name" value="Aur-like"/>
</dbReference>
<evidence type="ECO:0000256" key="2">
    <source>
        <dbReference type="ARBA" id="ARBA00022679"/>
    </source>
</evidence>
<dbReference type="Pfam" id="PF00069">
    <property type="entry name" value="Pkinase"/>
    <property type="match status" value="1"/>
</dbReference>
<organism evidence="7 8">
    <name type="scientific">Candidatus Thermofonsia Clade 1 bacterium</name>
    <dbReference type="NCBI Taxonomy" id="2364210"/>
    <lineage>
        <taxon>Bacteria</taxon>
        <taxon>Bacillati</taxon>
        <taxon>Chloroflexota</taxon>
        <taxon>Candidatus Thermofontia</taxon>
        <taxon>Candidatus Thermofonsia Clade 1</taxon>
    </lineage>
</organism>
<keyword evidence="2" id="KW-0808">Transferase</keyword>
<evidence type="ECO:0000256" key="5">
    <source>
        <dbReference type="ARBA" id="ARBA00022840"/>
    </source>
</evidence>
<dbReference type="SUPFAM" id="SSF56112">
    <property type="entry name" value="Protein kinase-like (PK-like)"/>
    <property type="match status" value="1"/>
</dbReference>
<gene>
    <name evidence="7" type="ORF">CUN49_17940</name>
</gene>
<keyword evidence="5" id="KW-0067">ATP-binding</keyword>
<dbReference type="Gene3D" id="1.10.510.10">
    <property type="entry name" value="Transferase(Phosphotransferase) domain 1"/>
    <property type="match status" value="1"/>
</dbReference>
<dbReference type="SMART" id="SM00220">
    <property type="entry name" value="S_TKc"/>
    <property type="match status" value="1"/>
</dbReference>
<protein>
    <submittedName>
        <fullName evidence="7">Serine/threonine-protein kinase</fullName>
    </submittedName>
</protein>
<evidence type="ECO:0000256" key="4">
    <source>
        <dbReference type="ARBA" id="ARBA00022777"/>
    </source>
</evidence>
<name>A0A2M8P816_9CHLR</name>
<evidence type="ECO:0000256" key="1">
    <source>
        <dbReference type="ARBA" id="ARBA00022527"/>
    </source>
</evidence>
<feature type="non-terminal residue" evidence="7">
    <location>
        <position position="117"/>
    </location>
</feature>
<keyword evidence="3" id="KW-0547">Nucleotide-binding</keyword>
<comment type="caution">
    <text evidence="7">The sequence shown here is derived from an EMBL/GenBank/DDBJ whole genome shotgun (WGS) entry which is preliminary data.</text>
</comment>
<keyword evidence="1" id="KW-0723">Serine/threonine-protein kinase</keyword>
<keyword evidence="4 7" id="KW-0418">Kinase</keyword>
<dbReference type="EMBL" id="PGTM01000801">
    <property type="protein sequence ID" value="PJF33705.1"/>
    <property type="molecule type" value="Genomic_DNA"/>
</dbReference>
<dbReference type="GO" id="GO:0004674">
    <property type="term" value="F:protein serine/threonine kinase activity"/>
    <property type="evidence" value="ECO:0007669"/>
    <property type="project" value="UniProtKB-KW"/>
</dbReference>
<evidence type="ECO:0000259" key="6">
    <source>
        <dbReference type="PROSITE" id="PS50011"/>
    </source>
</evidence>
<reference evidence="7 8" key="1">
    <citation type="submission" date="2017-11" db="EMBL/GenBank/DDBJ databases">
        <title>Evolution of Phototrophy in the Chloroflexi Phylum Driven by Horizontal Gene Transfer.</title>
        <authorList>
            <person name="Ward L.M."/>
            <person name="Hemp J."/>
            <person name="Shih P.M."/>
            <person name="Mcglynn S.E."/>
            <person name="Fischer W."/>
        </authorList>
    </citation>
    <scope>NUCLEOTIDE SEQUENCE [LARGE SCALE GENOMIC DNA]</scope>
    <source>
        <strain evidence="7">JP3_13</strain>
    </source>
</reference>
<dbReference type="InterPro" id="IPR008271">
    <property type="entry name" value="Ser/Thr_kinase_AS"/>
</dbReference>
<feature type="domain" description="Protein kinase" evidence="6">
    <location>
        <begin position="1"/>
        <end position="117"/>
    </location>
</feature>
<dbReference type="GO" id="GO:0005524">
    <property type="term" value="F:ATP binding"/>
    <property type="evidence" value="ECO:0007669"/>
    <property type="project" value="UniProtKB-KW"/>
</dbReference>
<evidence type="ECO:0000256" key="3">
    <source>
        <dbReference type="ARBA" id="ARBA00022741"/>
    </source>
</evidence>
<dbReference type="CDD" id="cd14014">
    <property type="entry name" value="STKc_PknB_like"/>
    <property type="match status" value="1"/>
</dbReference>
<dbReference type="PROSITE" id="PS50011">
    <property type="entry name" value="PROTEIN_KINASE_DOM"/>
    <property type="match status" value="1"/>
</dbReference>
<proteinExistence type="predicted"/>